<dbReference type="Pfam" id="PF13863">
    <property type="entry name" value="DUF4200"/>
    <property type="match status" value="1"/>
</dbReference>
<dbReference type="AlphaFoldDB" id="A0AAV6QIZ7"/>
<evidence type="ECO:0000256" key="1">
    <source>
        <dbReference type="ARBA" id="ARBA00023054"/>
    </source>
</evidence>
<protein>
    <recommendedName>
        <fullName evidence="3">DUF4200 domain-containing protein</fullName>
    </recommendedName>
</protein>
<dbReference type="PANTHER" id="PTHR21683">
    <property type="entry name" value="COILED-COIL DOMAIN-CONTAINING PROTEIN 42 LIKE-2-LIKE-RELATED"/>
    <property type="match status" value="1"/>
</dbReference>
<keyword evidence="5" id="KW-1185">Reference proteome</keyword>
<dbReference type="InterPro" id="IPR051147">
    <property type="entry name" value="CFAP_domain-containing"/>
</dbReference>
<feature type="coiled-coil region" evidence="2">
    <location>
        <begin position="162"/>
        <end position="221"/>
    </location>
</feature>
<feature type="domain" description="DUF4200" evidence="3">
    <location>
        <begin position="37"/>
        <end position="141"/>
    </location>
</feature>
<keyword evidence="1 2" id="KW-0175">Coiled coil</keyword>
<dbReference type="EMBL" id="JAGKHQ010000017">
    <property type="protein sequence ID" value="KAG7489884.1"/>
    <property type="molecule type" value="Genomic_DNA"/>
</dbReference>
<feature type="coiled-coil region" evidence="2">
    <location>
        <begin position="88"/>
        <end position="125"/>
    </location>
</feature>
<evidence type="ECO:0000313" key="5">
    <source>
        <dbReference type="Proteomes" id="UP000693946"/>
    </source>
</evidence>
<dbReference type="InterPro" id="IPR025252">
    <property type="entry name" value="DUF4200"/>
</dbReference>
<dbReference type="GO" id="GO:0005856">
    <property type="term" value="C:cytoskeleton"/>
    <property type="evidence" value="ECO:0007669"/>
    <property type="project" value="UniProtKB-ARBA"/>
</dbReference>
<dbReference type="PANTHER" id="PTHR21683:SF2">
    <property type="entry name" value="COILED-COIL DOMAIN-CONTAINING PROTEIN 42 LIKE-2-LIKE"/>
    <property type="match status" value="1"/>
</dbReference>
<evidence type="ECO:0000259" key="3">
    <source>
        <dbReference type="Pfam" id="PF13863"/>
    </source>
</evidence>
<proteinExistence type="predicted"/>
<evidence type="ECO:0000256" key="2">
    <source>
        <dbReference type="SAM" id="Coils"/>
    </source>
</evidence>
<organism evidence="4 5">
    <name type="scientific">Solea senegalensis</name>
    <name type="common">Senegalese sole</name>
    <dbReference type="NCBI Taxonomy" id="28829"/>
    <lineage>
        <taxon>Eukaryota</taxon>
        <taxon>Metazoa</taxon>
        <taxon>Chordata</taxon>
        <taxon>Craniata</taxon>
        <taxon>Vertebrata</taxon>
        <taxon>Euteleostomi</taxon>
        <taxon>Actinopterygii</taxon>
        <taxon>Neopterygii</taxon>
        <taxon>Teleostei</taxon>
        <taxon>Neoteleostei</taxon>
        <taxon>Acanthomorphata</taxon>
        <taxon>Carangaria</taxon>
        <taxon>Pleuronectiformes</taxon>
        <taxon>Pleuronectoidei</taxon>
        <taxon>Soleidae</taxon>
        <taxon>Solea</taxon>
    </lineage>
</organism>
<evidence type="ECO:0000313" key="4">
    <source>
        <dbReference type="EMBL" id="KAG7489884.1"/>
    </source>
</evidence>
<reference evidence="4 5" key="1">
    <citation type="journal article" date="2021" name="Sci. Rep.">
        <title>Chromosome anchoring in Senegalese sole (Solea senegalensis) reveals sex-associated markers and genome rearrangements in flatfish.</title>
        <authorList>
            <person name="Guerrero-Cozar I."/>
            <person name="Gomez-Garrido J."/>
            <person name="Berbel C."/>
            <person name="Martinez-Blanch J.F."/>
            <person name="Alioto T."/>
            <person name="Claros M.G."/>
            <person name="Gagnaire P.A."/>
            <person name="Manchado M."/>
        </authorList>
    </citation>
    <scope>NUCLEOTIDE SEQUENCE [LARGE SCALE GENOMIC DNA]</scope>
    <source>
        <strain evidence="4">Sse05_10M</strain>
    </source>
</reference>
<sequence>MSVPAVISEQQLSRSVLTEALEKSAAIFEVQKKRQEDEELRSALQKRELKLEHLHKCMEELHKDQEKAQQLHSSFDTFLKDEDAAKTVAKAKRERNEVVQKSEQIERLQEETAQLTHGKHKLRHQVQKHTVYQHIMEQVVNMTKFKDAELLADHLESQLHLREQLCQREREAQEQVDQQRKQAATLDDQHNLMLLQKNNQLSQLQKRMEETRSEALTWERKWNHIQETAAKKTLLLGQIKMATLNLYEMTSDTLEAEEGENMNDTEKQLYKIKMFIQDYKDIVQQTQRVTDKKPRQKVPSTPH</sequence>
<name>A0AAV6QIZ7_SOLSE</name>
<dbReference type="Proteomes" id="UP000693946">
    <property type="component" value="Linkage Group LG5"/>
</dbReference>
<comment type="caution">
    <text evidence="4">The sequence shown here is derived from an EMBL/GenBank/DDBJ whole genome shotgun (WGS) entry which is preliminary data.</text>
</comment>
<gene>
    <name evidence="4" type="ORF">JOB18_022810</name>
</gene>
<accession>A0AAV6QIZ7</accession>